<dbReference type="OrthoDB" id="3258722at2759"/>
<protein>
    <submittedName>
        <fullName evidence="1">Uncharacterized protein</fullName>
    </submittedName>
</protein>
<accession>A0A167VZ20</accession>
<organism evidence="1 2">
    <name type="scientific">Athelia psychrophila</name>
    <dbReference type="NCBI Taxonomy" id="1759441"/>
    <lineage>
        <taxon>Eukaryota</taxon>
        <taxon>Fungi</taxon>
        <taxon>Dikarya</taxon>
        <taxon>Basidiomycota</taxon>
        <taxon>Agaricomycotina</taxon>
        <taxon>Agaricomycetes</taxon>
        <taxon>Agaricomycetidae</taxon>
        <taxon>Atheliales</taxon>
        <taxon>Atheliaceae</taxon>
        <taxon>Athelia</taxon>
    </lineage>
</organism>
<evidence type="ECO:0000313" key="2">
    <source>
        <dbReference type="Proteomes" id="UP000076532"/>
    </source>
</evidence>
<evidence type="ECO:0000313" key="1">
    <source>
        <dbReference type="EMBL" id="KZP05521.1"/>
    </source>
</evidence>
<dbReference type="AlphaFoldDB" id="A0A167VZ20"/>
<proteinExistence type="predicted"/>
<keyword evidence="2" id="KW-1185">Reference proteome</keyword>
<dbReference type="Proteomes" id="UP000076532">
    <property type="component" value="Unassembled WGS sequence"/>
</dbReference>
<gene>
    <name evidence="1" type="ORF">FIBSPDRAFT_877467</name>
</gene>
<sequence length="107" mass="11825">MYDTSNISGGTVNNVNGIYTNSIPHQVNQPKNYVEVSPLSPRCRFPHISTPVDRISPCLTGRELELVSTTCSLESFKSDKPTRQLVIHFSLNGGEFQSRSACPGDQR</sequence>
<reference evidence="1 2" key="1">
    <citation type="journal article" date="2016" name="Mol. Biol. Evol.">
        <title>Comparative Genomics of Early-Diverging Mushroom-Forming Fungi Provides Insights into the Origins of Lignocellulose Decay Capabilities.</title>
        <authorList>
            <person name="Nagy L.G."/>
            <person name="Riley R."/>
            <person name="Tritt A."/>
            <person name="Adam C."/>
            <person name="Daum C."/>
            <person name="Floudas D."/>
            <person name="Sun H."/>
            <person name="Yadav J.S."/>
            <person name="Pangilinan J."/>
            <person name="Larsson K.H."/>
            <person name="Matsuura K."/>
            <person name="Barry K."/>
            <person name="Labutti K."/>
            <person name="Kuo R."/>
            <person name="Ohm R.A."/>
            <person name="Bhattacharya S.S."/>
            <person name="Shirouzu T."/>
            <person name="Yoshinaga Y."/>
            <person name="Martin F.M."/>
            <person name="Grigoriev I.V."/>
            <person name="Hibbett D.S."/>
        </authorList>
    </citation>
    <scope>NUCLEOTIDE SEQUENCE [LARGE SCALE GENOMIC DNA]</scope>
    <source>
        <strain evidence="1 2">CBS 109695</strain>
    </source>
</reference>
<dbReference type="EMBL" id="KV417834">
    <property type="protein sequence ID" value="KZP05521.1"/>
    <property type="molecule type" value="Genomic_DNA"/>
</dbReference>
<name>A0A167VZ20_9AGAM</name>